<proteinExistence type="inferred from homology"/>
<protein>
    <submittedName>
        <fullName evidence="6">Thiolase</fullName>
    </submittedName>
</protein>
<comment type="similarity">
    <text evidence="1">Belongs to the thiolase-like superfamily. Thiolase family.</text>
</comment>
<evidence type="ECO:0000259" key="5">
    <source>
        <dbReference type="Pfam" id="PF18313"/>
    </source>
</evidence>
<dbReference type="Gene3D" id="3.40.47.10">
    <property type="match status" value="1"/>
</dbReference>
<reference evidence="6" key="1">
    <citation type="submission" date="2022-07" db="EMBL/GenBank/DDBJ databases">
        <title>Fungi with potential for degradation of polypropylene.</title>
        <authorList>
            <person name="Gostincar C."/>
        </authorList>
    </citation>
    <scope>NUCLEOTIDE SEQUENCE</scope>
    <source>
        <strain evidence="6">EXF-13287</strain>
    </source>
</reference>
<evidence type="ECO:0000256" key="1">
    <source>
        <dbReference type="ARBA" id="ARBA00010982"/>
    </source>
</evidence>
<dbReference type="GO" id="GO:0016746">
    <property type="term" value="F:acyltransferase activity"/>
    <property type="evidence" value="ECO:0007669"/>
    <property type="project" value="UniProtKB-KW"/>
</dbReference>
<dbReference type="Pfam" id="PF18313">
    <property type="entry name" value="TLP1_add_C"/>
    <property type="match status" value="1"/>
</dbReference>
<keyword evidence="3" id="KW-0012">Acyltransferase</keyword>
<dbReference type="AlphaFoldDB" id="A0AA38RG47"/>
<comment type="caution">
    <text evidence="6">The sequence shown here is derived from an EMBL/GenBank/DDBJ whole genome shotgun (WGS) entry which is preliminary data.</text>
</comment>
<dbReference type="InterPro" id="IPR040771">
    <property type="entry name" value="TLP1_add_C"/>
</dbReference>
<keyword evidence="7" id="KW-1185">Reference proteome</keyword>
<dbReference type="SUPFAM" id="SSF53901">
    <property type="entry name" value="Thiolase-like"/>
    <property type="match status" value="2"/>
</dbReference>
<feature type="region of interest" description="Disordered" evidence="4">
    <location>
        <begin position="413"/>
        <end position="434"/>
    </location>
</feature>
<sequence length="517" mass="56356">MATVPRSTPIIVGVGEVRNKDSDSSRAIEPANLMLEAIRRAVTDASISNTVFSSADSISVVPPWTWAYPDLPRLIAQKLNIQPSHLVISNHGGNQPARLCDEAARRISTGESKLAIITGGEALASLAACQKSGQMPPPGWTTPDPDQKAVSASDLTLMGQTVASRHSMGLAIHVYPMYENGLRAHLQQTQQENHEESAELYAAFDEVACKHPYSWRFGETPRDAKAIGTVTQKNRMICTPYPLLMNAFNTVNLAAACILTSVEHAERMGIPRDKWVYILGGAGTNDKENFWERSNYYSSPSLDQSMDGTLAASGLNMEEIECFDIYSCFPIVPKLACKHIGLSVTKPSKPITVLGGLTSFGGAGNNYSMHAIAEMTRQLRNGIHKNGMVLANGGLLTHHHALCLSSQPRRDNLAYPRQNPLPEHVEDSPAPPFDDQVEGRASIETYTVAFDRYGHPELGHIVGRVESNGHRFVANHGDDLTLQTLVDPNVEPIGLCGVVSRSKDGRNLFYLKVDAKL</sequence>
<dbReference type="PANTHER" id="PTHR18919">
    <property type="entry name" value="ACETYL-COA C-ACYLTRANSFERASE"/>
    <property type="match status" value="1"/>
</dbReference>
<evidence type="ECO:0000256" key="3">
    <source>
        <dbReference type="ARBA" id="ARBA00023315"/>
    </source>
</evidence>
<evidence type="ECO:0000256" key="2">
    <source>
        <dbReference type="ARBA" id="ARBA00022679"/>
    </source>
</evidence>
<accession>A0AA38RG47</accession>
<gene>
    <name evidence="6" type="ORF">NKR19_g10136</name>
</gene>
<name>A0AA38RG47_9PEZI</name>
<dbReference type="EMBL" id="JANBVN010000297">
    <property type="protein sequence ID" value="KAJ9129903.1"/>
    <property type="molecule type" value="Genomic_DNA"/>
</dbReference>
<dbReference type="InterPro" id="IPR016039">
    <property type="entry name" value="Thiolase-like"/>
</dbReference>
<evidence type="ECO:0000313" key="7">
    <source>
        <dbReference type="Proteomes" id="UP001174691"/>
    </source>
</evidence>
<dbReference type="PANTHER" id="PTHR18919:SF139">
    <property type="entry name" value="THIOLASE-LIKE PROTEIN TYPE 1 ADDITIONAL C-TERMINAL DOMAIN-CONTAINING PROTEIN"/>
    <property type="match status" value="1"/>
</dbReference>
<dbReference type="Gene3D" id="2.40.50.840">
    <property type="match status" value="1"/>
</dbReference>
<keyword evidence="2" id="KW-0808">Transferase</keyword>
<organism evidence="6 7">
    <name type="scientific">Coniochaeta hoffmannii</name>
    <dbReference type="NCBI Taxonomy" id="91930"/>
    <lineage>
        <taxon>Eukaryota</taxon>
        <taxon>Fungi</taxon>
        <taxon>Dikarya</taxon>
        <taxon>Ascomycota</taxon>
        <taxon>Pezizomycotina</taxon>
        <taxon>Sordariomycetes</taxon>
        <taxon>Sordariomycetidae</taxon>
        <taxon>Coniochaetales</taxon>
        <taxon>Coniochaetaceae</taxon>
        <taxon>Coniochaeta</taxon>
    </lineage>
</organism>
<dbReference type="Proteomes" id="UP001174691">
    <property type="component" value="Unassembled WGS sequence"/>
</dbReference>
<feature type="domain" description="Thiolase-like protein type 1 additional C-terminal" evidence="5">
    <location>
        <begin position="420"/>
        <end position="500"/>
    </location>
</feature>
<evidence type="ECO:0000256" key="4">
    <source>
        <dbReference type="SAM" id="MobiDB-lite"/>
    </source>
</evidence>
<evidence type="ECO:0000313" key="6">
    <source>
        <dbReference type="EMBL" id="KAJ9129903.1"/>
    </source>
</evidence>